<proteinExistence type="predicted"/>
<sequence>FNETETLESASSYLKKTLGFREIHIESAEESMSKADELEGKDGFDRKNVEAAEPGAPSFAFYNVTV</sequence>
<feature type="non-terminal residue" evidence="1">
    <location>
        <position position="1"/>
    </location>
</feature>
<comment type="caution">
    <text evidence="1">The sequence shown here is derived from an EMBL/GenBank/DDBJ whole genome shotgun (WGS) entry which is preliminary data.</text>
</comment>
<accession>A0A8T8SF20</accession>
<protein>
    <submittedName>
        <fullName evidence="1">Uncharacterized protein</fullName>
    </submittedName>
</protein>
<evidence type="ECO:0000313" key="2">
    <source>
        <dbReference type="Proteomes" id="UP000077521"/>
    </source>
</evidence>
<keyword evidence="2" id="KW-1185">Reference proteome</keyword>
<dbReference type="AlphaFoldDB" id="A0A8T8SF20"/>
<evidence type="ECO:0000313" key="1">
    <source>
        <dbReference type="EMBL" id="KAE8238735.1"/>
    </source>
</evidence>
<organism evidence="1 2">
    <name type="scientific">Tilletia indica</name>
    <dbReference type="NCBI Taxonomy" id="43049"/>
    <lineage>
        <taxon>Eukaryota</taxon>
        <taxon>Fungi</taxon>
        <taxon>Dikarya</taxon>
        <taxon>Basidiomycota</taxon>
        <taxon>Ustilaginomycotina</taxon>
        <taxon>Exobasidiomycetes</taxon>
        <taxon>Tilletiales</taxon>
        <taxon>Tilletiaceae</taxon>
        <taxon>Tilletia</taxon>
    </lineage>
</organism>
<reference evidence="1" key="2">
    <citation type="journal article" date="2019" name="IMA Fungus">
        <title>Genome sequencing and comparison of five Tilletia species to identify candidate genes for the detection of regulated species infecting wheat.</title>
        <authorList>
            <person name="Nguyen H.D.T."/>
            <person name="Sultana T."/>
            <person name="Kesanakurti P."/>
            <person name="Hambleton S."/>
        </authorList>
    </citation>
    <scope>NUCLEOTIDE SEQUENCE</scope>
    <source>
        <strain evidence="1">DAOMC 236416</strain>
    </source>
</reference>
<dbReference type="EMBL" id="LWDF02001440">
    <property type="protein sequence ID" value="KAE8238735.1"/>
    <property type="molecule type" value="Genomic_DNA"/>
</dbReference>
<dbReference type="Proteomes" id="UP000077521">
    <property type="component" value="Unassembled WGS sequence"/>
</dbReference>
<gene>
    <name evidence="1" type="ORF">A4X13_0g8399</name>
</gene>
<reference evidence="1" key="1">
    <citation type="submission" date="2016-04" db="EMBL/GenBank/DDBJ databases">
        <authorList>
            <person name="Nguyen H.D."/>
            <person name="Samba Siva P."/>
            <person name="Cullis J."/>
            <person name="Levesque C.A."/>
            <person name="Hambleton S."/>
        </authorList>
    </citation>
    <scope>NUCLEOTIDE SEQUENCE</scope>
    <source>
        <strain evidence="1">DAOMC 236416</strain>
    </source>
</reference>
<name>A0A8T8SF20_9BASI</name>